<name>A0A832QD90_9BACT</name>
<feature type="domain" description="NTP pyrophosphohydrolase MazG-like" evidence="1">
    <location>
        <begin position="31"/>
        <end position="89"/>
    </location>
</feature>
<dbReference type="Pfam" id="PF03819">
    <property type="entry name" value="MazG"/>
    <property type="match status" value="1"/>
</dbReference>
<evidence type="ECO:0000259" key="1">
    <source>
        <dbReference type="Pfam" id="PF03819"/>
    </source>
</evidence>
<proteinExistence type="predicted"/>
<dbReference type="EMBL" id="DUTP01000001">
    <property type="protein sequence ID" value="HHX99158.1"/>
    <property type="molecule type" value="Genomic_DNA"/>
</dbReference>
<reference evidence="2 3" key="1">
    <citation type="journal article" date="2020" name="Biotechnol. Biofuels">
        <title>New insights from the biogas microbiome by comprehensive genome-resolved metagenomics of nearly 1600 species originating from multiple anaerobic digesters.</title>
        <authorList>
            <person name="Campanaro S."/>
            <person name="Treu L."/>
            <person name="Rodriguez-R L.M."/>
            <person name="Kovalovszki A."/>
            <person name="Ziels R.M."/>
            <person name="Maus I."/>
            <person name="Zhu X."/>
            <person name="Kougias P.G."/>
            <person name="Basile A."/>
            <person name="Luo G."/>
            <person name="Schluter A."/>
            <person name="Konstantinidis K.T."/>
            <person name="Angelidaki I."/>
        </authorList>
    </citation>
    <scope>NUCLEOTIDE SEQUENCE [LARGE SCALE GENOMIC DNA]</scope>
    <source>
        <strain evidence="2">AS05jafATM_89</strain>
    </source>
</reference>
<protein>
    <recommendedName>
        <fullName evidence="1">NTP pyrophosphohydrolase MazG-like domain-containing protein</fullName>
    </recommendedName>
</protein>
<dbReference type="InterPro" id="IPR004518">
    <property type="entry name" value="MazG-like_dom"/>
</dbReference>
<comment type="caution">
    <text evidence="2">The sequence shown here is derived from an EMBL/GenBank/DDBJ whole genome shotgun (WGS) entry which is preliminary data.</text>
</comment>
<evidence type="ECO:0000313" key="2">
    <source>
        <dbReference type="EMBL" id="HHX99158.1"/>
    </source>
</evidence>
<sequence length="112" mass="13123">MNIKDIQTWERDFTKRKGIAQDEEKAVKIAMLKLTEEVGEVSKAILEKDWDGVLAEVTDVIVFACKVANIAEDFHNTEKLVDVMKEKIEYSEKRTYDKEKNKFDKPKDEKFH</sequence>
<accession>A0A832QD90</accession>
<organism evidence="2 3">
    <name type="scientific">Candidatus Dojkabacteria bacterium</name>
    <dbReference type="NCBI Taxonomy" id="2099670"/>
    <lineage>
        <taxon>Bacteria</taxon>
        <taxon>Candidatus Dojkabacteria</taxon>
    </lineage>
</organism>
<dbReference type="Proteomes" id="UP000576550">
    <property type="component" value="Unassembled WGS sequence"/>
</dbReference>
<gene>
    <name evidence="2" type="ORF">GX533_00515</name>
</gene>
<dbReference type="SUPFAM" id="SSF101386">
    <property type="entry name" value="all-alpha NTP pyrophosphatases"/>
    <property type="match status" value="1"/>
</dbReference>
<dbReference type="Gene3D" id="1.10.287.1080">
    <property type="entry name" value="MazG-like"/>
    <property type="match status" value="1"/>
</dbReference>
<dbReference type="AlphaFoldDB" id="A0A832QD90"/>
<evidence type="ECO:0000313" key="3">
    <source>
        <dbReference type="Proteomes" id="UP000576550"/>
    </source>
</evidence>